<dbReference type="EMBL" id="PEBI01000001">
    <property type="protein sequence ID" value="PJM74153.1"/>
    <property type="molecule type" value="Genomic_DNA"/>
</dbReference>
<organism evidence="2 3">
    <name type="scientific">Bifidobacterium primatium</name>
    <dbReference type="NCBI Taxonomy" id="2045438"/>
    <lineage>
        <taxon>Bacteria</taxon>
        <taxon>Bacillati</taxon>
        <taxon>Actinomycetota</taxon>
        <taxon>Actinomycetes</taxon>
        <taxon>Bifidobacteriales</taxon>
        <taxon>Bifidobacteriaceae</taxon>
        <taxon>Bifidobacterium</taxon>
    </lineage>
</organism>
<feature type="transmembrane region" description="Helical" evidence="1">
    <location>
        <begin position="20"/>
        <end position="44"/>
    </location>
</feature>
<evidence type="ECO:0000313" key="3">
    <source>
        <dbReference type="Proteomes" id="UP000229095"/>
    </source>
</evidence>
<name>A0A2M9HBG0_9BIFI</name>
<keyword evidence="1" id="KW-1133">Transmembrane helix</keyword>
<sequence length="101" mass="10888">MPNQSANEDGIIIRPDTAALISAVSAAVIPFILANLLSVSYIFAGRSTRTTVKDRRGCGPAQCEGHYVDSSAFMLRTPYFVTSTLPTERNRNVRSVPVGCV</sequence>
<evidence type="ECO:0000256" key="1">
    <source>
        <dbReference type="SAM" id="Phobius"/>
    </source>
</evidence>
<gene>
    <name evidence="2" type="ORF">CS006_03195</name>
</gene>
<keyword evidence="1" id="KW-0812">Transmembrane</keyword>
<dbReference type="Proteomes" id="UP000229095">
    <property type="component" value="Unassembled WGS sequence"/>
</dbReference>
<protein>
    <submittedName>
        <fullName evidence="2">Uncharacterized protein</fullName>
    </submittedName>
</protein>
<reference evidence="2 3" key="1">
    <citation type="submission" date="2017-10" db="EMBL/GenBank/DDBJ databases">
        <title>Draft genome sequences of strains TRE 1, TRE 9, TRE H and TRI 7, isolated from tamarins, belonging to four potential novel Bifidobacterium species.</title>
        <authorList>
            <person name="Mattarelli P."/>
            <person name="Modesto M."/>
            <person name="Puglisi E."/>
            <person name="Morelli L."/>
            <person name="Spezio C."/>
            <person name="Bonetti A."/>
            <person name="Sandri C."/>
        </authorList>
    </citation>
    <scope>NUCLEOTIDE SEQUENCE [LARGE SCALE GENOMIC DNA]</scope>
    <source>
        <strain evidence="3">TRE1</strain>
    </source>
</reference>
<comment type="caution">
    <text evidence="2">The sequence shown here is derived from an EMBL/GenBank/DDBJ whole genome shotgun (WGS) entry which is preliminary data.</text>
</comment>
<dbReference type="AlphaFoldDB" id="A0A2M9HBG0"/>
<keyword evidence="3" id="KW-1185">Reference proteome</keyword>
<evidence type="ECO:0000313" key="2">
    <source>
        <dbReference type="EMBL" id="PJM74153.1"/>
    </source>
</evidence>
<proteinExistence type="predicted"/>
<dbReference type="OrthoDB" id="3239383at2"/>
<keyword evidence="1" id="KW-0472">Membrane</keyword>
<accession>A0A2M9HBG0</accession>